<dbReference type="PANTHER" id="PTHR24322">
    <property type="entry name" value="PKSB"/>
    <property type="match status" value="1"/>
</dbReference>
<dbReference type="PROSITE" id="PS00061">
    <property type="entry name" value="ADH_SHORT"/>
    <property type="match status" value="1"/>
</dbReference>
<dbReference type="InterPro" id="IPR036291">
    <property type="entry name" value="NAD(P)-bd_dom_sf"/>
</dbReference>
<dbReference type="eggNOG" id="KOG1201">
    <property type="taxonomic scope" value="Eukaryota"/>
</dbReference>
<proteinExistence type="inferred from homology"/>
<evidence type="ECO:0000313" key="5">
    <source>
        <dbReference type="EMBL" id="EON98533.1"/>
    </source>
</evidence>
<name>R8BGU8_PHAM7</name>
<sequence length="338" mass="36173">MVWTRDIVNVGLPASALALVALDPDKASRLLTSLHLQNRIQIPTLRKALIIPVVLSLVKVVNRLLNAWALTNWRSPPTKDWHWPSEVAVVTGGGGGIGKAIVLGLARRGVAVAVLDVADEPADLAALANVSYWQCDIASAPALAAAAAGIRATLGDPSILVNNAATTAHGLPLLGTPRERIRRIFDVNIVAQFATLQEFLPAMVAADKGHVVTVSSVAAYVTAGVSLGYAATKAGLVALHQGLQVEIRNVYKTPGVLSTIVHPMWVETGLTKARAAESEAKRKAMMQPEEVAEKVLDHVFGCRGGQIVLPERVKWLMAIQSFPNWVQEGFRDLGFKLR</sequence>
<keyword evidence="3" id="KW-0560">Oxidoreductase</keyword>
<dbReference type="HOGENOM" id="CLU_010194_5_2_1"/>
<dbReference type="InterPro" id="IPR002347">
    <property type="entry name" value="SDR_fam"/>
</dbReference>
<dbReference type="PRINTS" id="PR00080">
    <property type="entry name" value="SDRFAMILY"/>
</dbReference>
<dbReference type="GeneID" id="19326560"/>
<dbReference type="Gene3D" id="3.40.50.720">
    <property type="entry name" value="NAD(P)-binding Rossmann-like Domain"/>
    <property type="match status" value="1"/>
</dbReference>
<protein>
    <submittedName>
        <fullName evidence="5">Putative short-chain dehydrogenase reductase 2 protein</fullName>
    </submittedName>
</protein>
<reference evidence="6" key="1">
    <citation type="journal article" date="2013" name="Genome Announc.">
        <title>Draft genome sequence of the ascomycete Phaeoacremonium aleophilum strain UCR-PA7, a causal agent of the esca disease complex in grapevines.</title>
        <authorList>
            <person name="Blanco-Ulate B."/>
            <person name="Rolshausen P."/>
            <person name="Cantu D."/>
        </authorList>
    </citation>
    <scope>NUCLEOTIDE SEQUENCE [LARGE SCALE GENOMIC DNA]</scope>
    <source>
        <strain evidence="6">UCR-PA7</strain>
    </source>
</reference>
<dbReference type="SUPFAM" id="SSF51735">
    <property type="entry name" value="NAD(P)-binding Rossmann-fold domains"/>
    <property type="match status" value="1"/>
</dbReference>
<evidence type="ECO:0000313" key="6">
    <source>
        <dbReference type="Proteomes" id="UP000014074"/>
    </source>
</evidence>
<dbReference type="PRINTS" id="PR00081">
    <property type="entry name" value="GDHRDH"/>
</dbReference>
<dbReference type="GO" id="GO:0016616">
    <property type="term" value="F:oxidoreductase activity, acting on the CH-OH group of donors, NAD or NADP as acceptor"/>
    <property type="evidence" value="ECO:0007669"/>
    <property type="project" value="TreeGrafter"/>
</dbReference>
<dbReference type="OrthoDB" id="10253736at2759"/>
<comment type="similarity">
    <text evidence="1 4">Belongs to the short-chain dehydrogenases/reductases (SDR) family.</text>
</comment>
<dbReference type="Proteomes" id="UP000014074">
    <property type="component" value="Unassembled WGS sequence"/>
</dbReference>
<keyword evidence="6" id="KW-1185">Reference proteome</keyword>
<gene>
    <name evidence="5" type="ORF">UCRPA7_5953</name>
</gene>
<dbReference type="PANTHER" id="PTHR24322:SF736">
    <property type="entry name" value="RETINOL DEHYDROGENASE 10"/>
    <property type="match status" value="1"/>
</dbReference>
<keyword evidence="2" id="KW-0521">NADP</keyword>
<dbReference type="Pfam" id="PF00106">
    <property type="entry name" value="adh_short"/>
    <property type="match status" value="1"/>
</dbReference>
<dbReference type="RefSeq" id="XP_007916687.1">
    <property type="nucleotide sequence ID" value="XM_007918496.1"/>
</dbReference>
<dbReference type="KEGG" id="tmn:UCRPA7_5953"/>
<organism evidence="5 6">
    <name type="scientific">Phaeoacremonium minimum (strain UCR-PA7)</name>
    <name type="common">Esca disease fungus</name>
    <name type="synonym">Togninia minima</name>
    <dbReference type="NCBI Taxonomy" id="1286976"/>
    <lineage>
        <taxon>Eukaryota</taxon>
        <taxon>Fungi</taxon>
        <taxon>Dikarya</taxon>
        <taxon>Ascomycota</taxon>
        <taxon>Pezizomycotina</taxon>
        <taxon>Sordariomycetes</taxon>
        <taxon>Sordariomycetidae</taxon>
        <taxon>Togniniales</taxon>
        <taxon>Togniniaceae</taxon>
        <taxon>Phaeoacremonium</taxon>
    </lineage>
</organism>
<dbReference type="InterPro" id="IPR020904">
    <property type="entry name" value="Sc_DH/Rdtase_CS"/>
</dbReference>
<dbReference type="AlphaFoldDB" id="R8BGU8"/>
<accession>R8BGU8</accession>
<evidence type="ECO:0000256" key="2">
    <source>
        <dbReference type="ARBA" id="ARBA00022857"/>
    </source>
</evidence>
<evidence type="ECO:0000256" key="1">
    <source>
        <dbReference type="ARBA" id="ARBA00006484"/>
    </source>
</evidence>
<evidence type="ECO:0000256" key="3">
    <source>
        <dbReference type="ARBA" id="ARBA00023002"/>
    </source>
</evidence>
<evidence type="ECO:0000256" key="4">
    <source>
        <dbReference type="RuleBase" id="RU000363"/>
    </source>
</evidence>
<dbReference type="EMBL" id="KB933210">
    <property type="protein sequence ID" value="EON98533.1"/>
    <property type="molecule type" value="Genomic_DNA"/>
</dbReference>